<keyword evidence="1" id="KW-0472">Membrane</keyword>
<evidence type="ECO:0000256" key="1">
    <source>
        <dbReference type="SAM" id="Phobius"/>
    </source>
</evidence>
<feature type="transmembrane region" description="Helical" evidence="1">
    <location>
        <begin position="30"/>
        <end position="50"/>
    </location>
</feature>
<accession>A0A2B7ZK78</accession>
<organism evidence="2 3">
    <name type="scientific">[Emmonsia] crescens</name>
    <dbReference type="NCBI Taxonomy" id="73230"/>
    <lineage>
        <taxon>Eukaryota</taxon>
        <taxon>Fungi</taxon>
        <taxon>Dikarya</taxon>
        <taxon>Ascomycota</taxon>
        <taxon>Pezizomycotina</taxon>
        <taxon>Eurotiomycetes</taxon>
        <taxon>Eurotiomycetidae</taxon>
        <taxon>Onygenales</taxon>
        <taxon>Ajellomycetaceae</taxon>
        <taxon>Emergomyces</taxon>
    </lineage>
</organism>
<dbReference type="STRING" id="73230.A0A2B7ZK78"/>
<name>A0A2B7ZK78_9EURO</name>
<proteinExistence type="predicted"/>
<keyword evidence="3" id="KW-1185">Reference proteome</keyword>
<comment type="caution">
    <text evidence="2">The sequence shown here is derived from an EMBL/GenBank/DDBJ whole genome shotgun (WGS) entry which is preliminary data.</text>
</comment>
<evidence type="ECO:0000313" key="2">
    <source>
        <dbReference type="EMBL" id="PGH33583.1"/>
    </source>
</evidence>
<protein>
    <submittedName>
        <fullName evidence="2">Uncharacterized protein</fullName>
    </submittedName>
</protein>
<keyword evidence="1" id="KW-0812">Transmembrane</keyword>
<evidence type="ECO:0000313" key="3">
    <source>
        <dbReference type="Proteomes" id="UP000226031"/>
    </source>
</evidence>
<keyword evidence="1" id="KW-1133">Transmembrane helix</keyword>
<sequence>MAEQGLVLDKAKMNRGLEALDKALGEDEMIYAFSLIMMVSSGGFLAVSYFQNRLTTEDIDVIIDPEHASDKGLLDKM</sequence>
<dbReference type="Proteomes" id="UP000226031">
    <property type="component" value="Unassembled WGS sequence"/>
</dbReference>
<gene>
    <name evidence="2" type="ORF">GX50_03571</name>
</gene>
<dbReference type="EMBL" id="PDND01000059">
    <property type="protein sequence ID" value="PGH33583.1"/>
    <property type="molecule type" value="Genomic_DNA"/>
</dbReference>
<dbReference type="AlphaFoldDB" id="A0A2B7ZK78"/>
<reference evidence="2 3" key="1">
    <citation type="submission" date="2017-10" db="EMBL/GenBank/DDBJ databases">
        <title>Comparative genomics in systemic dimorphic fungi from Ajellomycetaceae.</title>
        <authorList>
            <person name="Munoz J.F."/>
            <person name="Mcewen J.G."/>
            <person name="Clay O.K."/>
            <person name="Cuomo C.A."/>
        </authorList>
    </citation>
    <scope>NUCLEOTIDE SEQUENCE [LARGE SCALE GENOMIC DNA]</scope>
    <source>
        <strain evidence="2 3">UAMH4076</strain>
    </source>
</reference>